<dbReference type="EMBL" id="SRMP02000001">
    <property type="protein sequence ID" value="MFN0290088.1"/>
    <property type="molecule type" value="Genomic_DNA"/>
</dbReference>
<sequence length="501" mass="56411">MKIKSYIHILIVCILLICACKKSYQELNRNPNAVAVASPERLLNPALYSVVQNNITRSFQINNQLAQVFVPLNEQIEIHRYIVRPNQSDPIWNAWYLEKTNFLDIYQLAAANRNATSGQSEPYMAIGNILDAWTTSLITDTWGDVPYSQANKGKDYTFTPSFDQQENIYKDIFRKLEEANTLLSGLLTAQLFTENQKQLDALYGSSATSSIELDRWRKFGNSLYLRLLMRVSAKVEPIANGKTAVQQIADMVASPITYPIFTSNAESAILRLTGENFPLRSPFAGYRDVDFSGTGSLSEFFVNTLAEAGDPRLAIWATKIDNEYKGIQSGYADGNIPARGSSYVTALKLEPLLGNIMNYAELQFILAEAALKGYIDGNPKTYYDLGVKAAVEHWGLTMPASFLTTNTEVAWLDAATLDEKMEKIMVQKYFTLFFTDFQQWFEYRRTKKPTLPIGPGVKNGGEMPSRLYYPVTVQSLNKSSYLEAVARMGADNLSTNVWWQK</sequence>
<dbReference type="Pfam" id="PF12771">
    <property type="entry name" value="SusD-like_2"/>
    <property type="match status" value="1"/>
</dbReference>
<protein>
    <submittedName>
        <fullName evidence="1">SusD/RagB family nutrient-binding outer membrane lipoprotein</fullName>
    </submittedName>
</protein>
<reference evidence="1 2" key="1">
    <citation type="submission" date="2024-12" db="EMBL/GenBank/DDBJ databases">
        <authorList>
            <person name="Hu S."/>
        </authorList>
    </citation>
    <scope>NUCLEOTIDE SEQUENCE [LARGE SCALE GENOMIC DNA]</scope>
    <source>
        <strain evidence="1 2">P-25</strain>
    </source>
</reference>
<proteinExistence type="predicted"/>
<dbReference type="RefSeq" id="WP_138727683.1">
    <property type="nucleotide sequence ID" value="NZ_SRMP02000001.1"/>
</dbReference>
<keyword evidence="1" id="KW-0449">Lipoprotein</keyword>
<accession>A0ABW9JFZ2</accession>
<dbReference type="Proteomes" id="UP001517367">
    <property type="component" value="Unassembled WGS sequence"/>
</dbReference>
<dbReference type="InterPro" id="IPR041662">
    <property type="entry name" value="SusD-like_2"/>
</dbReference>
<name>A0ABW9JFZ2_9SPHI</name>
<dbReference type="PROSITE" id="PS51257">
    <property type="entry name" value="PROKAR_LIPOPROTEIN"/>
    <property type="match status" value="1"/>
</dbReference>
<keyword evidence="2" id="KW-1185">Reference proteome</keyword>
<evidence type="ECO:0000313" key="1">
    <source>
        <dbReference type="EMBL" id="MFN0290088.1"/>
    </source>
</evidence>
<gene>
    <name evidence="1" type="ORF">E5L68_001720</name>
</gene>
<evidence type="ECO:0000313" key="2">
    <source>
        <dbReference type="Proteomes" id="UP001517367"/>
    </source>
</evidence>
<comment type="caution">
    <text evidence="1">The sequence shown here is derived from an EMBL/GenBank/DDBJ whole genome shotgun (WGS) entry which is preliminary data.</text>
</comment>
<dbReference type="SUPFAM" id="SSF48452">
    <property type="entry name" value="TPR-like"/>
    <property type="match status" value="1"/>
</dbReference>
<organism evidence="1 2">
    <name type="scientific">Pedobacter helvus</name>
    <dbReference type="NCBI Taxonomy" id="2563444"/>
    <lineage>
        <taxon>Bacteria</taxon>
        <taxon>Pseudomonadati</taxon>
        <taxon>Bacteroidota</taxon>
        <taxon>Sphingobacteriia</taxon>
        <taxon>Sphingobacteriales</taxon>
        <taxon>Sphingobacteriaceae</taxon>
        <taxon>Pedobacter</taxon>
    </lineage>
</organism>
<dbReference type="Gene3D" id="1.25.40.390">
    <property type="match status" value="1"/>
</dbReference>
<dbReference type="InterPro" id="IPR011990">
    <property type="entry name" value="TPR-like_helical_dom_sf"/>
</dbReference>